<dbReference type="PANTHER" id="PTHR30244:SF36">
    <property type="entry name" value="3-OXO-GLUCOSE-6-PHOSPHATE:GLUTAMATE AMINOTRANSFERASE"/>
    <property type="match status" value="1"/>
</dbReference>
<dbReference type="Gene3D" id="3.40.640.10">
    <property type="entry name" value="Type I PLP-dependent aspartate aminotransferase-like (Major domain)"/>
    <property type="match status" value="1"/>
</dbReference>
<dbReference type="AlphaFoldDB" id="A0A383CU59"/>
<feature type="non-terminal residue" evidence="2">
    <location>
        <position position="238"/>
    </location>
</feature>
<evidence type="ECO:0000313" key="2">
    <source>
        <dbReference type="EMBL" id="SVE35583.1"/>
    </source>
</evidence>
<dbReference type="GO" id="GO:0000271">
    <property type="term" value="P:polysaccharide biosynthetic process"/>
    <property type="evidence" value="ECO:0007669"/>
    <property type="project" value="TreeGrafter"/>
</dbReference>
<keyword evidence="1" id="KW-0663">Pyridoxal phosphate</keyword>
<dbReference type="GO" id="GO:0008483">
    <property type="term" value="F:transaminase activity"/>
    <property type="evidence" value="ECO:0007669"/>
    <property type="project" value="TreeGrafter"/>
</dbReference>
<dbReference type="Pfam" id="PF01041">
    <property type="entry name" value="DegT_DnrJ_EryC1"/>
    <property type="match status" value="1"/>
</dbReference>
<evidence type="ECO:0008006" key="3">
    <source>
        <dbReference type="Google" id="ProtNLM"/>
    </source>
</evidence>
<accession>A0A383CU59</accession>
<organism evidence="2">
    <name type="scientific">marine metagenome</name>
    <dbReference type="NCBI Taxonomy" id="408172"/>
    <lineage>
        <taxon>unclassified sequences</taxon>
        <taxon>metagenomes</taxon>
        <taxon>ecological metagenomes</taxon>
    </lineage>
</organism>
<dbReference type="SUPFAM" id="SSF53383">
    <property type="entry name" value="PLP-dependent transferases"/>
    <property type="match status" value="1"/>
</dbReference>
<dbReference type="PANTHER" id="PTHR30244">
    <property type="entry name" value="TRANSAMINASE"/>
    <property type="match status" value="1"/>
</dbReference>
<name>A0A383CU59_9ZZZZ</name>
<dbReference type="GO" id="GO:0030170">
    <property type="term" value="F:pyridoxal phosphate binding"/>
    <property type="evidence" value="ECO:0007669"/>
    <property type="project" value="TreeGrafter"/>
</dbReference>
<protein>
    <recommendedName>
        <fullName evidence="3">Aminotransferase class V domain-containing protein</fullName>
    </recommendedName>
</protein>
<sequence>HSNSIILAISKIIESGNLILGNVLSEFENQFADYCSVSNVIGTGNGLDALTIIIRAYKEMGIFKEGDEIIVPANTYIASILAITECLLEPVFIEPNINTYNVDERLIESKITSKTKAIMLVHLYGKISFTEAIKKLADKYKLKIIEDCAQSCGASLLGKKSGSLGDAAGFSFYPTKNLGALGDAGAVATNDHQLSDTIKFLRNYGSKTKYINKYRGVNSRMDEIQAAILLVKLKYLEQ</sequence>
<reference evidence="2" key="1">
    <citation type="submission" date="2018-05" db="EMBL/GenBank/DDBJ databases">
        <authorList>
            <person name="Lanie J.A."/>
            <person name="Ng W.-L."/>
            <person name="Kazmierczak K.M."/>
            <person name="Andrzejewski T.M."/>
            <person name="Davidsen T.M."/>
            <person name="Wayne K.J."/>
            <person name="Tettelin H."/>
            <person name="Glass J.I."/>
            <person name="Rusch D."/>
            <person name="Podicherti R."/>
            <person name="Tsui H.-C.T."/>
            <person name="Winkler M.E."/>
        </authorList>
    </citation>
    <scope>NUCLEOTIDE SEQUENCE</scope>
</reference>
<evidence type="ECO:0000256" key="1">
    <source>
        <dbReference type="ARBA" id="ARBA00022898"/>
    </source>
</evidence>
<dbReference type="InterPro" id="IPR015424">
    <property type="entry name" value="PyrdxlP-dep_Trfase"/>
</dbReference>
<feature type="non-terminal residue" evidence="2">
    <location>
        <position position="1"/>
    </location>
</feature>
<proteinExistence type="predicted"/>
<dbReference type="EMBL" id="UINC01211613">
    <property type="protein sequence ID" value="SVE35583.1"/>
    <property type="molecule type" value="Genomic_DNA"/>
</dbReference>
<dbReference type="InterPro" id="IPR000653">
    <property type="entry name" value="DegT/StrS_aminotransferase"/>
</dbReference>
<gene>
    <name evidence="2" type="ORF">METZ01_LOCUS488437</name>
</gene>
<dbReference type="InterPro" id="IPR015421">
    <property type="entry name" value="PyrdxlP-dep_Trfase_major"/>
</dbReference>